<dbReference type="PROSITE" id="PS51715">
    <property type="entry name" value="G_GB1_RHD3"/>
    <property type="match status" value="1"/>
</dbReference>
<organism evidence="5 6">
    <name type="scientific">Porites lobata</name>
    <dbReference type="NCBI Taxonomy" id="104759"/>
    <lineage>
        <taxon>Eukaryota</taxon>
        <taxon>Metazoa</taxon>
        <taxon>Cnidaria</taxon>
        <taxon>Anthozoa</taxon>
        <taxon>Hexacorallia</taxon>
        <taxon>Scleractinia</taxon>
        <taxon>Fungiina</taxon>
        <taxon>Poritidae</taxon>
        <taxon>Porites</taxon>
    </lineage>
</organism>
<evidence type="ECO:0000313" key="6">
    <source>
        <dbReference type="Proteomes" id="UP001159405"/>
    </source>
</evidence>
<keyword evidence="1" id="KW-0547">Nucleotide-binding</keyword>
<reference evidence="5 6" key="1">
    <citation type="submission" date="2022-05" db="EMBL/GenBank/DDBJ databases">
        <authorList>
            <consortium name="Genoscope - CEA"/>
            <person name="William W."/>
        </authorList>
    </citation>
    <scope>NUCLEOTIDE SEQUENCE [LARGE SCALE GENOMIC DNA]</scope>
</reference>
<protein>
    <recommendedName>
        <fullName evidence="4">GB1/RHD3-type G domain-containing protein</fullName>
    </recommendedName>
</protein>
<evidence type="ECO:0000256" key="1">
    <source>
        <dbReference type="ARBA" id="ARBA00022741"/>
    </source>
</evidence>
<comment type="caution">
    <text evidence="5">The sequence shown here is derived from an EMBL/GenBank/DDBJ whole genome shotgun (WGS) entry which is preliminary data.</text>
</comment>
<dbReference type="PANTHER" id="PTHR10751">
    <property type="entry name" value="GUANYLATE BINDING PROTEIN"/>
    <property type="match status" value="1"/>
</dbReference>
<dbReference type="InterPro" id="IPR030386">
    <property type="entry name" value="G_GB1_RHD3_dom"/>
</dbReference>
<accession>A0ABN8N865</accession>
<evidence type="ECO:0000259" key="4">
    <source>
        <dbReference type="PROSITE" id="PS51715"/>
    </source>
</evidence>
<dbReference type="Proteomes" id="UP001159405">
    <property type="component" value="Unassembled WGS sequence"/>
</dbReference>
<dbReference type="InterPro" id="IPR015894">
    <property type="entry name" value="Guanylate-bd_N"/>
</dbReference>
<comment type="similarity">
    <text evidence="3">Belongs to the TRAFAC class dynamin-like GTPase superfamily. GB1/RHD3 GTPase family.</text>
</comment>
<sequence>MGIWLWIAPGVFKDSWGQEFRLVLLDSEGTGSVDGEGYDDNQIFTLTVLLASILIYNSHDVPRRRDLEELNFIVKLCQSIQVQSQTKAAVGQSQEDSKFFYRTFPFFIWLLRDVTQDIPEENVSTSKTTF</sequence>
<dbReference type="SUPFAM" id="SSF52540">
    <property type="entry name" value="P-loop containing nucleoside triphosphate hydrolases"/>
    <property type="match status" value="1"/>
</dbReference>
<name>A0ABN8N865_9CNID</name>
<keyword evidence="6" id="KW-1185">Reference proteome</keyword>
<feature type="domain" description="GB1/RHD3-type G" evidence="4">
    <location>
        <begin position="1"/>
        <end position="130"/>
    </location>
</feature>
<dbReference type="Gene3D" id="3.40.50.300">
    <property type="entry name" value="P-loop containing nucleotide triphosphate hydrolases"/>
    <property type="match status" value="1"/>
</dbReference>
<dbReference type="InterPro" id="IPR027417">
    <property type="entry name" value="P-loop_NTPase"/>
</dbReference>
<dbReference type="Pfam" id="PF02263">
    <property type="entry name" value="GBP"/>
    <property type="match status" value="1"/>
</dbReference>
<keyword evidence="2" id="KW-0342">GTP-binding</keyword>
<proteinExistence type="inferred from homology"/>
<evidence type="ECO:0000313" key="5">
    <source>
        <dbReference type="EMBL" id="CAH3045102.1"/>
    </source>
</evidence>
<dbReference type="EMBL" id="CALNXK010000013">
    <property type="protein sequence ID" value="CAH3045102.1"/>
    <property type="molecule type" value="Genomic_DNA"/>
</dbReference>
<gene>
    <name evidence="5" type="ORF">PLOB_00006620</name>
</gene>
<evidence type="ECO:0000256" key="3">
    <source>
        <dbReference type="PROSITE-ProRule" id="PRU01052"/>
    </source>
</evidence>
<evidence type="ECO:0000256" key="2">
    <source>
        <dbReference type="ARBA" id="ARBA00023134"/>
    </source>
</evidence>